<dbReference type="Proteomes" id="UP001477672">
    <property type="component" value="Unassembled WGS sequence"/>
</dbReference>
<dbReference type="EMBL" id="JBBMFA010000084">
    <property type="protein sequence ID" value="MEQ2520289.1"/>
    <property type="molecule type" value="Genomic_DNA"/>
</dbReference>
<dbReference type="SMART" id="SM00347">
    <property type="entry name" value="HTH_MARR"/>
    <property type="match status" value="1"/>
</dbReference>
<keyword evidence="3" id="KW-1185">Reference proteome</keyword>
<dbReference type="InterPro" id="IPR039422">
    <property type="entry name" value="MarR/SlyA-like"/>
</dbReference>
<evidence type="ECO:0000259" key="1">
    <source>
        <dbReference type="PROSITE" id="PS50995"/>
    </source>
</evidence>
<accession>A0ABV1GEV4</accession>
<proteinExistence type="predicted"/>
<organism evidence="2 3">
    <name type="scientific">Ruthenibacterium intestinale</name>
    <dbReference type="NCBI Taxonomy" id="3133163"/>
    <lineage>
        <taxon>Bacteria</taxon>
        <taxon>Bacillati</taxon>
        <taxon>Bacillota</taxon>
        <taxon>Clostridia</taxon>
        <taxon>Eubacteriales</taxon>
        <taxon>Oscillospiraceae</taxon>
        <taxon>Ruthenibacterium</taxon>
    </lineage>
</organism>
<dbReference type="PROSITE" id="PS50995">
    <property type="entry name" value="HTH_MARR_2"/>
    <property type="match status" value="1"/>
</dbReference>
<protein>
    <submittedName>
        <fullName evidence="2">MarR family transcriptional regulator</fullName>
    </submittedName>
</protein>
<reference evidence="2 3" key="1">
    <citation type="submission" date="2024-03" db="EMBL/GenBank/DDBJ databases">
        <title>Human intestinal bacterial collection.</title>
        <authorList>
            <person name="Pauvert C."/>
            <person name="Hitch T.C.A."/>
            <person name="Clavel T."/>
        </authorList>
    </citation>
    <scope>NUCLEOTIDE SEQUENCE [LARGE SCALE GENOMIC DNA]</scope>
    <source>
        <strain evidence="2 3">CLA-JM-H11</strain>
    </source>
</reference>
<dbReference type="RefSeq" id="WP_349215772.1">
    <property type="nucleotide sequence ID" value="NZ_JBBMFA010000084.1"/>
</dbReference>
<dbReference type="PANTHER" id="PTHR33164">
    <property type="entry name" value="TRANSCRIPTIONAL REGULATOR, MARR FAMILY"/>
    <property type="match status" value="1"/>
</dbReference>
<dbReference type="InterPro" id="IPR036390">
    <property type="entry name" value="WH_DNA-bd_sf"/>
</dbReference>
<sequence length="172" mass="19770">MEQKRSASSIKLSTHRPGLVYDFVTVCSSMNAIPKQYAPGVTLTMTEASTVEEIAEHPGVTAAQLCKKWNRTRGALSQLVKKLEQKGFICREKCEDHDRMQLLYPTVKGMQLRQVMEDNEGEYHAMLYQELLDRGCTKEEMEAFYKVMGHYTDALQARPDLRWNNIVPEEDH</sequence>
<evidence type="ECO:0000313" key="2">
    <source>
        <dbReference type="EMBL" id="MEQ2520289.1"/>
    </source>
</evidence>
<dbReference type="Gene3D" id="1.10.10.10">
    <property type="entry name" value="Winged helix-like DNA-binding domain superfamily/Winged helix DNA-binding domain"/>
    <property type="match status" value="1"/>
</dbReference>
<dbReference type="Pfam" id="PF12802">
    <property type="entry name" value="MarR_2"/>
    <property type="match status" value="1"/>
</dbReference>
<dbReference type="InterPro" id="IPR000835">
    <property type="entry name" value="HTH_MarR-typ"/>
</dbReference>
<name>A0ABV1GEV4_9FIRM</name>
<feature type="domain" description="HTH marR-type" evidence="1">
    <location>
        <begin position="16"/>
        <end position="153"/>
    </location>
</feature>
<dbReference type="InterPro" id="IPR036388">
    <property type="entry name" value="WH-like_DNA-bd_sf"/>
</dbReference>
<dbReference type="SUPFAM" id="SSF46785">
    <property type="entry name" value="Winged helix' DNA-binding domain"/>
    <property type="match status" value="1"/>
</dbReference>
<gene>
    <name evidence="2" type="ORF">WMO24_07590</name>
</gene>
<dbReference type="PANTHER" id="PTHR33164:SF43">
    <property type="entry name" value="HTH-TYPE TRANSCRIPTIONAL REPRESSOR YETL"/>
    <property type="match status" value="1"/>
</dbReference>
<evidence type="ECO:0000313" key="3">
    <source>
        <dbReference type="Proteomes" id="UP001477672"/>
    </source>
</evidence>
<comment type="caution">
    <text evidence="2">The sequence shown here is derived from an EMBL/GenBank/DDBJ whole genome shotgun (WGS) entry which is preliminary data.</text>
</comment>